<dbReference type="Gene3D" id="3.30.420.10">
    <property type="entry name" value="Ribonuclease H-like superfamily/Ribonuclease H"/>
    <property type="match status" value="1"/>
</dbReference>
<dbReference type="InterPro" id="IPR012337">
    <property type="entry name" value="RNaseH-like_sf"/>
</dbReference>
<dbReference type="InterPro" id="IPR025724">
    <property type="entry name" value="GAG-pre-integrase_dom"/>
</dbReference>
<dbReference type="SUPFAM" id="SSF56672">
    <property type="entry name" value="DNA/RNA polymerases"/>
    <property type="match status" value="1"/>
</dbReference>
<dbReference type="InterPro" id="IPR043502">
    <property type="entry name" value="DNA/RNA_pol_sf"/>
</dbReference>
<dbReference type="Pfam" id="PF13976">
    <property type="entry name" value="gag_pre-integrs"/>
    <property type="match status" value="1"/>
</dbReference>
<feature type="domain" description="Integrase catalytic" evidence="2">
    <location>
        <begin position="540"/>
        <end position="713"/>
    </location>
</feature>
<comment type="caution">
    <text evidence="3">The sequence shown here is derived from an EMBL/GenBank/DDBJ whole genome shotgun (WGS) entry which is preliminary data.</text>
</comment>
<gene>
    <name evidence="3" type="ORF">HKW66_Vig0233810</name>
</gene>
<keyword evidence="1" id="KW-0645">Protease</keyword>
<dbReference type="InterPro" id="IPR029472">
    <property type="entry name" value="Copia-like_N"/>
</dbReference>
<evidence type="ECO:0000259" key="2">
    <source>
        <dbReference type="PROSITE" id="PS50994"/>
    </source>
</evidence>
<dbReference type="CDD" id="cd09272">
    <property type="entry name" value="RNase_HI_RT_Ty1"/>
    <property type="match status" value="1"/>
</dbReference>
<dbReference type="InterPro" id="IPR036397">
    <property type="entry name" value="RNaseH_sf"/>
</dbReference>
<protein>
    <submittedName>
        <fullName evidence="3">Retrovirus-related Pol polyprotein from transposon RE2 Retro element 2</fullName>
    </submittedName>
</protein>
<dbReference type="Pfam" id="PF25597">
    <property type="entry name" value="SH3_retrovirus"/>
    <property type="match status" value="1"/>
</dbReference>
<dbReference type="InterPro" id="IPR054722">
    <property type="entry name" value="PolX-like_BBD"/>
</dbReference>
<keyword evidence="1" id="KW-0378">Hydrolase</keyword>
<dbReference type="PROSITE" id="PS50994">
    <property type="entry name" value="INTEGRASE"/>
    <property type="match status" value="1"/>
</dbReference>
<dbReference type="Pfam" id="PF22936">
    <property type="entry name" value="Pol_BBD"/>
    <property type="match status" value="1"/>
</dbReference>
<dbReference type="GO" id="GO:0003676">
    <property type="term" value="F:nucleic acid binding"/>
    <property type="evidence" value="ECO:0007669"/>
    <property type="project" value="InterPro"/>
</dbReference>
<dbReference type="PANTHER" id="PTHR11439:SF470">
    <property type="entry name" value="CYSTEINE-RICH RLK (RECEPTOR-LIKE PROTEIN KINASE) 8"/>
    <property type="match status" value="1"/>
</dbReference>
<sequence>MADNGDKSNNKGKRVLSLYDLNSNDNPGNIITQVQLRGENYEEWARAMRTSLRARRKWSFVEGTVERPKEGTTELEDWWTVQSMLISWILNTIEPSLRSTISYAENVKDLWNDIKERFSVANGPRIHQLKSELAGCKQGGMNIVAYYGKLKILWDELANYEQIPVCTCTGCTCDIPTKLEKRREEGKVHQFLMGLDDAIYGTVRSSLLTSDPLPSLNRVYSIIIQEERVRTITRSQEERGEIVGLVAHAKGRNCGETKEKSQICKNCSRTGHDVNACFQLIGYPEWWGDRPKSDGKASGKSRMVPRGREIGVKANAAQTSTNGGATRLVTDADKAGLTGLTSDQWQKLMDMLNKVDPNEKMTGTFQYTSWIIDTGASNHMTGSMKEMHKVRDIVPCSVGLPNGAHTIATKEGTVYLGGRLKLTNVLFVPKLSCNLISVSQLSDESNCIIQFTNKLCVLQDRTSRMLIGAGKRKDGLYYFCGVERIQTHMVDGMNQVDLWHKRLGHPSFKITQSIPTVSKIKVEGLVNKNCDVCFRAKQSREKFPTSNHKAGETFDLIHCDLWGPYRNPSSCGAYYFMTIVDDYSRGVWIYLLADKKEVSKFLMNFFALVNRQFNKKVKFFRSDNGTEFLCMRNYFSEQGIIFQTSCVHTPQQNGRVERKHRHILNVARALRFQGNLPIDFWGECVLTAGYLINRTPSEVLNGKTPFEMIYGVPPSLQHLRVFGCLCYVHNKGRHGDKFAPKSKRCIFLGYPYGKKGWKVFDLETKESFVSRDVHFIEHEFPLTQTYAHQQNDYEGEEMPDSTADHDGTLKVRGGADCTNTTPVVNDVPTVPSSSNLECITTPLVDHETQMVPLLSHSQDTSAQGDEQLGRGCRLKKTSFRLRDYVTNKIHVLSPSARLPSPSSSSGTPYSITQYVNCHNFSLAHRVFLAALSQETEPVTFKEAMKDPRWHKAMQNEIHALEDNQTWTLMPLPTKKKALGSKWVYKIKRKSDGTIERFKARLVILGNHQVEGIDYMETFAPVAKMATVRIVLAVAAAKNWELHQMDVHNAFLHGDLQEEVFMKLPPGFTVSQPGMVCKLRKSLYGLKQAPRCWFAKLCHALKAYGFVQSLCDYSLFVLNKHGIHLVVLVYVDDLIVAGDDHAAIGRFKAYLHACFHMKDLGPLKYFLGVEVARSSTGIYLCQRKYALDIIHETGLLGAKPAATPLEQNHHLALADGPVFSHPDRYRRLVGRLIYLCFTRPELSYCVHMLSQFLQQPKQDHWNAALRVVRYLKGNPGQGILLRKDNNLILSGWCDSDWATCPLTRRSLTGWIVFLGHSPVSWKTKKQHTVSRSSAEAEYRSMATTTCELKWLKGILHCLGISHSQPMQLLCDSQAALHIAKNPVFHERTKHIEVDCHFVRNDILAGIIQPSYVSTRVQLADILTKALGRAQFNFFLGKLGIHDLHTPT</sequence>
<dbReference type="GO" id="GO:0004190">
    <property type="term" value="F:aspartic-type endopeptidase activity"/>
    <property type="evidence" value="ECO:0007669"/>
    <property type="project" value="UniProtKB-KW"/>
</dbReference>
<evidence type="ECO:0000313" key="3">
    <source>
        <dbReference type="EMBL" id="KAG2402185.1"/>
    </source>
</evidence>
<accession>A0A8T0KWL7</accession>
<dbReference type="GO" id="GO:0015074">
    <property type="term" value="P:DNA integration"/>
    <property type="evidence" value="ECO:0007669"/>
    <property type="project" value="InterPro"/>
</dbReference>
<evidence type="ECO:0000256" key="1">
    <source>
        <dbReference type="ARBA" id="ARBA00022750"/>
    </source>
</evidence>
<evidence type="ECO:0000313" key="4">
    <source>
        <dbReference type="Proteomes" id="UP000743370"/>
    </source>
</evidence>
<dbReference type="SUPFAM" id="SSF53098">
    <property type="entry name" value="Ribonuclease H-like"/>
    <property type="match status" value="1"/>
</dbReference>
<reference evidence="3 4" key="1">
    <citation type="submission" date="2020-05" db="EMBL/GenBank/DDBJ databases">
        <title>Vigna angularis (adzuki bean) Var. LongXiaoDou No. 4 denovo assembly.</title>
        <authorList>
            <person name="Xiang H."/>
        </authorList>
    </citation>
    <scope>NUCLEOTIDE SEQUENCE [LARGE SCALE GENOMIC DNA]</scope>
    <source>
        <tissue evidence="3">Leaf</tissue>
    </source>
</reference>
<dbReference type="Pfam" id="PF14244">
    <property type="entry name" value="Retrotran_gag_3"/>
    <property type="match status" value="1"/>
</dbReference>
<proteinExistence type="predicted"/>
<dbReference type="InterPro" id="IPR013103">
    <property type="entry name" value="RVT_2"/>
</dbReference>
<dbReference type="EMBL" id="JABFOF010000003">
    <property type="protein sequence ID" value="KAG2402185.1"/>
    <property type="molecule type" value="Genomic_DNA"/>
</dbReference>
<dbReference type="PANTHER" id="PTHR11439">
    <property type="entry name" value="GAG-POL-RELATED RETROTRANSPOSON"/>
    <property type="match status" value="1"/>
</dbReference>
<dbReference type="InterPro" id="IPR001584">
    <property type="entry name" value="Integrase_cat-core"/>
</dbReference>
<keyword evidence="1" id="KW-0064">Aspartyl protease</keyword>
<dbReference type="Pfam" id="PF07727">
    <property type="entry name" value="RVT_2"/>
    <property type="match status" value="1"/>
</dbReference>
<dbReference type="InterPro" id="IPR057670">
    <property type="entry name" value="SH3_retrovirus"/>
</dbReference>
<name>A0A8T0KWL7_PHAAN</name>
<organism evidence="3 4">
    <name type="scientific">Phaseolus angularis</name>
    <name type="common">Azuki bean</name>
    <name type="synonym">Vigna angularis</name>
    <dbReference type="NCBI Taxonomy" id="3914"/>
    <lineage>
        <taxon>Eukaryota</taxon>
        <taxon>Viridiplantae</taxon>
        <taxon>Streptophyta</taxon>
        <taxon>Embryophyta</taxon>
        <taxon>Tracheophyta</taxon>
        <taxon>Spermatophyta</taxon>
        <taxon>Magnoliopsida</taxon>
        <taxon>eudicotyledons</taxon>
        <taxon>Gunneridae</taxon>
        <taxon>Pentapetalae</taxon>
        <taxon>rosids</taxon>
        <taxon>fabids</taxon>
        <taxon>Fabales</taxon>
        <taxon>Fabaceae</taxon>
        <taxon>Papilionoideae</taxon>
        <taxon>50 kb inversion clade</taxon>
        <taxon>NPAAA clade</taxon>
        <taxon>indigoferoid/millettioid clade</taxon>
        <taxon>Phaseoleae</taxon>
        <taxon>Vigna</taxon>
    </lineage>
</organism>
<dbReference type="Proteomes" id="UP000743370">
    <property type="component" value="Unassembled WGS sequence"/>
</dbReference>